<evidence type="ECO:0000313" key="6">
    <source>
        <dbReference type="EMBL" id="QDV18665.1"/>
    </source>
</evidence>
<dbReference type="Pfam" id="PF00884">
    <property type="entry name" value="Sulfatase"/>
    <property type="match status" value="1"/>
</dbReference>
<gene>
    <name evidence="6" type="primary">atsA_19</name>
    <name evidence="6" type="ORF">Pan153_33250</name>
</gene>
<dbReference type="EC" id="3.1.6.1" evidence="6"/>
<dbReference type="InterPro" id="IPR050738">
    <property type="entry name" value="Sulfatase"/>
</dbReference>
<dbReference type="InterPro" id="IPR000917">
    <property type="entry name" value="Sulfatase_N"/>
</dbReference>
<dbReference type="EMBL" id="CP036317">
    <property type="protein sequence ID" value="QDV18665.1"/>
    <property type="molecule type" value="Genomic_DNA"/>
</dbReference>
<dbReference type="OrthoDB" id="9783154at2"/>
<name>A0A518FQT9_9PLAN</name>
<keyword evidence="4" id="KW-0106">Calcium</keyword>
<organism evidence="6 7">
    <name type="scientific">Gimesia panareensis</name>
    <dbReference type="NCBI Taxonomy" id="2527978"/>
    <lineage>
        <taxon>Bacteria</taxon>
        <taxon>Pseudomonadati</taxon>
        <taxon>Planctomycetota</taxon>
        <taxon>Planctomycetia</taxon>
        <taxon>Planctomycetales</taxon>
        <taxon>Planctomycetaceae</taxon>
        <taxon>Gimesia</taxon>
    </lineage>
</organism>
<evidence type="ECO:0000256" key="1">
    <source>
        <dbReference type="ARBA" id="ARBA00008779"/>
    </source>
</evidence>
<comment type="similarity">
    <text evidence="1">Belongs to the sulfatase family.</text>
</comment>
<keyword evidence="3 6" id="KW-0378">Hydrolase</keyword>
<evidence type="ECO:0000256" key="4">
    <source>
        <dbReference type="ARBA" id="ARBA00022837"/>
    </source>
</evidence>
<sequence>MIQLRSSHHLIICLTILVLCFSGGSLSAEKRPNIILIMCDDMGFSDIGCYGGEVDTPNLNQLANEGMRFTQFYNNAKCTTTRASILTGLYPRFGKGGHLRQNMVTLGEAMKVAGYQTGLSGKWHLMKTKGYAKSDVPGGWLNRYDKTTHPFFRGFDSYYGVLDGCCNFFDPTISDPPYKRAGIRSFGHDAGAVTEFPQDYYTTDAFTDHTLGMIRRYGQTEKPFFIHLCYTAPHYPLHAKPEDIKKYVGKFKMGWEQMRKDRWQRLQELGLAGKNWSLSEGDSRSYDWDTANQDFEDLRMAVYAAMIDCMDQNIGRIRQTLKETGQLDNTLIVFLSDNGGCSEEPGGRDPKVRHPGPKDDYVAVGPAWGWAQNSPFRRYKSWVHEGGISTPCIAWWPGKVPAGTINRSTAHIIDLLPTFLEIADTKYPETYQGHELLPLEGTSMLSLLKGENKTLHDSLAWYWSGNRALRQGPWKLVWDKGVKQWELYDISADRCETKNLADQHPDRVQKMAQDWFTWADKVELGPKVKSK</sequence>
<evidence type="ECO:0000259" key="5">
    <source>
        <dbReference type="Pfam" id="PF00884"/>
    </source>
</evidence>
<keyword evidence="2" id="KW-0479">Metal-binding</keyword>
<dbReference type="Gene3D" id="3.30.1120.10">
    <property type="match status" value="1"/>
</dbReference>
<evidence type="ECO:0000256" key="2">
    <source>
        <dbReference type="ARBA" id="ARBA00022723"/>
    </source>
</evidence>
<dbReference type="AlphaFoldDB" id="A0A518FQT9"/>
<evidence type="ECO:0000256" key="3">
    <source>
        <dbReference type="ARBA" id="ARBA00022801"/>
    </source>
</evidence>
<evidence type="ECO:0000313" key="7">
    <source>
        <dbReference type="Proteomes" id="UP000320839"/>
    </source>
</evidence>
<dbReference type="PROSITE" id="PS00149">
    <property type="entry name" value="SULFATASE_2"/>
    <property type="match status" value="1"/>
</dbReference>
<dbReference type="PANTHER" id="PTHR42693:SF53">
    <property type="entry name" value="ENDO-4-O-SULFATASE"/>
    <property type="match status" value="1"/>
</dbReference>
<accession>A0A518FQT9</accession>
<dbReference type="SUPFAM" id="SSF53649">
    <property type="entry name" value="Alkaline phosphatase-like"/>
    <property type="match status" value="1"/>
</dbReference>
<feature type="domain" description="Sulfatase N-terminal" evidence="5">
    <location>
        <begin position="32"/>
        <end position="424"/>
    </location>
</feature>
<dbReference type="Proteomes" id="UP000320839">
    <property type="component" value="Chromosome"/>
</dbReference>
<reference evidence="6 7" key="1">
    <citation type="submission" date="2019-02" db="EMBL/GenBank/DDBJ databases">
        <title>Deep-cultivation of Planctomycetes and their phenomic and genomic characterization uncovers novel biology.</title>
        <authorList>
            <person name="Wiegand S."/>
            <person name="Jogler M."/>
            <person name="Boedeker C."/>
            <person name="Pinto D."/>
            <person name="Vollmers J."/>
            <person name="Rivas-Marin E."/>
            <person name="Kohn T."/>
            <person name="Peeters S.H."/>
            <person name="Heuer A."/>
            <person name="Rast P."/>
            <person name="Oberbeckmann S."/>
            <person name="Bunk B."/>
            <person name="Jeske O."/>
            <person name="Meyerdierks A."/>
            <person name="Storesund J.E."/>
            <person name="Kallscheuer N."/>
            <person name="Luecker S."/>
            <person name="Lage O.M."/>
            <person name="Pohl T."/>
            <person name="Merkel B.J."/>
            <person name="Hornburger P."/>
            <person name="Mueller R.-W."/>
            <person name="Bruemmer F."/>
            <person name="Labrenz M."/>
            <person name="Spormann A.M."/>
            <person name="Op den Camp H."/>
            <person name="Overmann J."/>
            <person name="Amann R."/>
            <person name="Jetten M.S.M."/>
            <person name="Mascher T."/>
            <person name="Medema M.H."/>
            <person name="Devos D.P."/>
            <person name="Kaster A.-K."/>
            <person name="Ovreas L."/>
            <person name="Rohde M."/>
            <person name="Galperin M.Y."/>
            <person name="Jogler C."/>
        </authorList>
    </citation>
    <scope>NUCLEOTIDE SEQUENCE [LARGE SCALE GENOMIC DNA]</scope>
    <source>
        <strain evidence="6 7">Pan153</strain>
    </source>
</reference>
<dbReference type="CDD" id="cd16025">
    <property type="entry name" value="PAS_like"/>
    <property type="match status" value="1"/>
</dbReference>
<protein>
    <submittedName>
        <fullName evidence="6">Arylsulfatase</fullName>
        <ecNumber evidence="6">3.1.6.1</ecNumber>
    </submittedName>
</protein>
<dbReference type="Gene3D" id="3.40.720.10">
    <property type="entry name" value="Alkaline Phosphatase, subunit A"/>
    <property type="match status" value="1"/>
</dbReference>
<dbReference type="InterPro" id="IPR017850">
    <property type="entry name" value="Alkaline_phosphatase_core_sf"/>
</dbReference>
<dbReference type="GO" id="GO:0046872">
    <property type="term" value="F:metal ion binding"/>
    <property type="evidence" value="ECO:0007669"/>
    <property type="project" value="UniProtKB-KW"/>
</dbReference>
<proteinExistence type="inferred from homology"/>
<dbReference type="PANTHER" id="PTHR42693">
    <property type="entry name" value="ARYLSULFATASE FAMILY MEMBER"/>
    <property type="match status" value="1"/>
</dbReference>
<dbReference type="RefSeq" id="WP_145456859.1">
    <property type="nucleotide sequence ID" value="NZ_CP036317.1"/>
</dbReference>
<dbReference type="GO" id="GO:0004065">
    <property type="term" value="F:arylsulfatase activity"/>
    <property type="evidence" value="ECO:0007669"/>
    <property type="project" value="UniProtKB-EC"/>
</dbReference>
<dbReference type="InterPro" id="IPR024607">
    <property type="entry name" value="Sulfatase_CS"/>
</dbReference>